<dbReference type="EMBL" id="CP042430">
    <property type="protein sequence ID" value="QEC48960.1"/>
    <property type="molecule type" value="Genomic_DNA"/>
</dbReference>
<evidence type="ECO:0000313" key="2">
    <source>
        <dbReference type="Proteomes" id="UP000321805"/>
    </source>
</evidence>
<keyword evidence="2" id="KW-1185">Reference proteome</keyword>
<dbReference type="AlphaFoldDB" id="A0A5B8U7H5"/>
<accession>A0A5B8U7H5</accession>
<evidence type="ECO:0000313" key="1">
    <source>
        <dbReference type="EMBL" id="QEC48960.1"/>
    </source>
</evidence>
<protein>
    <submittedName>
        <fullName evidence="1">Uncharacterized protein</fullName>
    </submittedName>
</protein>
<sequence>MNFEIIESNPNWADELSRDSALEAKSRLLCLAAPGLRGEPLSDADTQPVLDSLLRINKWKVRLIDVELVDGVARLSFWLEVADFPELAVRGAVTFDQRGGAQ</sequence>
<reference evidence="1 2" key="1">
    <citation type="journal article" date="2018" name="J. Microbiol.">
        <title>Baekduia soli gen. nov., sp. nov., a novel bacterium isolated from the soil of Baekdu Mountain and proposal of a novel family name, Baekduiaceae fam. nov.</title>
        <authorList>
            <person name="An D.S."/>
            <person name="Siddiqi M.Z."/>
            <person name="Kim K.H."/>
            <person name="Yu H.S."/>
            <person name="Im W.T."/>
        </authorList>
    </citation>
    <scope>NUCLEOTIDE SEQUENCE [LARGE SCALE GENOMIC DNA]</scope>
    <source>
        <strain evidence="1 2">BR7-21</strain>
    </source>
</reference>
<dbReference type="KEGG" id="bsol:FSW04_16195"/>
<organism evidence="1 2">
    <name type="scientific">Baekduia soli</name>
    <dbReference type="NCBI Taxonomy" id="496014"/>
    <lineage>
        <taxon>Bacteria</taxon>
        <taxon>Bacillati</taxon>
        <taxon>Actinomycetota</taxon>
        <taxon>Thermoleophilia</taxon>
        <taxon>Solirubrobacterales</taxon>
        <taxon>Baekduiaceae</taxon>
        <taxon>Baekduia</taxon>
    </lineage>
</organism>
<dbReference type="Proteomes" id="UP000321805">
    <property type="component" value="Chromosome"/>
</dbReference>
<name>A0A5B8U7H5_9ACTN</name>
<dbReference type="RefSeq" id="WP_146921082.1">
    <property type="nucleotide sequence ID" value="NZ_CP042430.1"/>
</dbReference>
<proteinExistence type="predicted"/>
<gene>
    <name evidence="1" type="ORF">FSW04_16195</name>
</gene>